<feature type="chain" id="PRO_5041929292" description="Secreted protein" evidence="1">
    <location>
        <begin position="20"/>
        <end position="94"/>
    </location>
</feature>
<organism evidence="2 3">
    <name type="scientific">Petrolisthes cinctipes</name>
    <name type="common">Flat porcelain crab</name>
    <dbReference type="NCBI Taxonomy" id="88211"/>
    <lineage>
        <taxon>Eukaryota</taxon>
        <taxon>Metazoa</taxon>
        <taxon>Ecdysozoa</taxon>
        <taxon>Arthropoda</taxon>
        <taxon>Crustacea</taxon>
        <taxon>Multicrustacea</taxon>
        <taxon>Malacostraca</taxon>
        <taxon>Eumalacostraca</taxon>
        <taxon>Eucarida</taxon>
        <taxon>Decapoda</taxon>
        <taxon>Pleocyemata</taxon>
        <taxon>Anomura</taxon>
        <taxon>Galatheoidea</taxon>
        <taxon>Porcellanidae</taxon>
        <taxon>Petrolisthes</taxon>
    </lineage>
</organism>
<sequence>MLLLWAYLVGVWVWAGVGGSPHTHHHHRHPPPPRILVDTLRQVLRVPNYHNYHHRHHQPPPPYMLRLYRGLSKGASNLLPRHANTVTCVTPNKG</sequence>
<reference evidence="2" key="1">
    <citation type="submission" date="2023-10" db="EMBL/GenBank/DDBJ databases">
        <title>Genome assemblies of two species of porcelain crab, Petrolisthes cinctipes and Petrolisthes manimaculis (Anomura: Porcellanidae).</title>
        <authorList>
            <person name="Angst P."/>
        </authorList>
    </citation>
    <scope>NUCLEOTIDE SEQUENCE</scope>
    <source>
        <strain evidence="2">PB745_01</strain>
        <tissue evidence="2">Gill</tissue>
    </source>
</reference>
<protein>
    <recommendedName>
        <fullName evidence="4">Secreted protein</fullName>
    </recommendedName>
</protein>
<name>A0AAE1F464_PETCI</name>
<dbReference type="AlphaFoldDB" id="A0AAE1F464"/>
<evidence type="ECO:0000313" key="2">
    <source>
        <dbReference type="EMBL" id="KAK3866600.1"/>
    </source>
</evidence>
<evidence type="ECO:0000256" key="1">
    <source>
        <dbReference type="SAM" id="SignalP"/>
    </source>
</evidence>
<proteinExistence type="predicted"/>
<feature type="signal peptide" evidence="1">
    <location>
        <begin position="1"/>
        <end position="19"/>
    </location>
</feature>
<evidence type="ECO:0008006" key="4">
    <source>
        <dbReference type="Google" id="ProtNLM"/>
    </source>
</evidence>
<comment type="caution">
    <text evidence="2">The sequence shown here is derived from an EMBL/GenBank/DDBJ whole genome shotgun (WGS) entry which is preliminary data.</text>
</comment>
<accession>A0AAE1F464</accession>
<dbReference type="Proteomes" id="UP001286313">
    <property type="component" value="Unassembled WGS sequence"/>
</dbReference>
<keyword evidence="1" id="KW-0732">Signal</keyword>
<evidence type="ECO:0000313" key="3">
    <source>
        <dbReference type="Proteomes" id="UP001286313"/>
    </source>
</evidence>
<dbReference type="EMBL" id="JAWQEG010003369">
    <property type="protein sequence ID" value="KAK3866600.1"/>
    <property type="molecule type" value="Genomic_DNA"/>
</dbReference>
<keyword evidence="3" id="KW-1185">Reference proteome</keyword>
<gene>
    <name evidence="2" type="ORF">Pcinc_027877</name>
</gene>